<keyword evidence="3" id="KW-0067">ATP-binding</keyword>
<dbReference type="PROSITE" id="PS50975">
    <property type="entry name" value="ATP_GRASP"/>
    <property type="match status" value="1"/>
</dbReference>
<evidence type="ECO:0000256" key="2">
    <source>
        <dbReference type="ARBA" id="ARBA00022598"/>
    </source>
</evidence>
<evidence type="ECO:0000256" key="1">
    <source>
        <dbReference type="ARBA" id="ARBA00010871"/>
    </source>
</evidence>
<dbReference type="InterPro" id="IPR011761">
    <property type="entry name" value="ATP-grasp"/>
</dbReference>
<comment type="caution">
    <text evidence="5">The sequence shown here is derived from an EMBL/GenBank/DDBJ whole genome shotgun (WGS) entry which is preliminary data.</text>
</comment>
<reference evidence="5 6" key="1">
    <citation type="submission" date="2022-06" db="EMBL/GenBank/DDBJ databases">
        <title>Mesorhizobium sp. strain RP14 Genome sequencing and assembly.</title>
        <authorList>
            <person name="Kim I."/>
        </authorList>
    </citation>
    <scope>NUCLEOTIDE SEQUENCE [LARGE SCALE GENOMIC DNA]</scope>
    <source>
        <strain evidence="6">RP14(2022)</strain>
    </source>
</reference>
<comment type="similarity">
    <text evidence="1">Belongs to the D-alanine--D-alanine ligase family.</text>
</comment>
<organism evidence="5 6">
    <name type="scientific">Mesorhizobium liriopis</name>
    <dbReference type="NCBI Taxonomy" id="2953882"/>
    <lineage>
        <taxon>Bacteria</taxon>
        <taxon>Pseudomonadati</taxon>
        <taxon>Pseudomonadota</taxon>
        <taxon>Alphaproteobacteria</taxon>
        <taxon>Hyphomicrobiales</taxon>
        <taxon>Phyllobacteriaceae</taxon>
        <taxon>Mesorhizobium</taxon>
    </lineage>
</organism>
<protein>
    <submittedName>
        <fullName evidence="5">D-alanine:D-lactate ligase-like protein</fullName>
    </submittedName>
</protein>
<dbReference type="Pfam" id="PF07478">
    <property type="entry name" value="Dala_Dala_lig_C"/>
    <property type="match status" value="1"/>
</dbReference>
<dbReference type="Gene3D" id="3.30.470.20">
    <property type="entry name" value="ATP-grasp fold, B domain"/>
    <property type="match status" value="1"/>
</dbReference>
<proteinExistence type="inferred from homology"/>
<keyword evidence="6" id="KW-1185">Reference proteome</keyword>
<dbReference type="RefSeq" id="WP_252816760.1">
    <property type="nucleotide sequence ID" value="NZ_JAMXQS010000002.1"/>
</dbReference>
<dbReference type="EMBL" id="JAMXQS010000002">
    <property type="protein sequence ID" value="MCO6049221.1"/>
    <property type="molecule type" value="Genomic_DNA"/>
</dbReference>
<dbReference type="Gene3D" id="3.30.1490.20">
    <property type="entry name" value="ATP-grasp fold, A domain"/>
    <property type="match status" value="1"/>
</dbReference>
<name>A0ABT1C5I0_9HYPH</name>
<dbReference type="InterPro" id="IPR013815">
    <property type="entry name" value="ATP_grasp_subdomain_1"/>
</dbReference>
<evidence type="ECO:0000313" key="6">
    <source>
        <dbReference type="Proteomes" id="UP001205906"/>
    </source>
</evidence>
<keyword evidence="3" id="KW-0547">Nucleotide-binding</keyword>
<dbReference type="PANTHER" id="PTHR23132:SF23">
    <property type="entry name" value="D-ALANINE--D-ALANINE LIGASE B"/>
    <property type="match status" value="1"/>
</dbReference>
<feature type="domain" description="ATP-grasp" evidence="4">
    <location>
        <begin position="127"/>
        <end position="345"/>
    </location>
</feature>
<dbReference type="SUPFAM" id="SSF56059">
    <property type="entry name" value="Glutathione synthetase ATP-binding domain-like"/>
    <property type="match status" value="1"/>
</dbReference>
<dbReference type="Proteomes" id="UP001205906">
    <property type="component" value="Unassembled WGS sequence"/>
</dbReference>
<evidence type="ECO:0000313" key="5">
    <source>
        <dbReference type="EMBL" id="MCO6049221.1"/>
    </source>
</evidence>
<dbReference type="PANTHER" id="PTHR23132">
    <property type="entry name" value="D-ALANINE--D-ALANINE LIGASE"/>
    <property type="match status" value="1"/>
</dbReference>
<evidence type="ECO:0000259" key="4">
    <source>
        <dbReference type="PROSITE" id="PS50975"/>
    </source>
</evidence>
<accession>A0ABT1C5I0</accession>
<sequence>MTQNALVLVYEREQDCLARLLAEGIAPARAEEIASYLAQSTDLAAEFSEIEAECSKVDIRFEPVTLDKFAVDRRRFDPARSLVWTLTDGIAYFAGSLAPSLARLEGFKRIGAEDALFALCQDKFRSGAVLHALGIQTPTTVLARDGVLLSPQRLDAESYFVKPNRLGAKIGIYNTSHCSSFSEALNLSRRVFAEFGDAVVIQGYVPGVNVRASWLDLDGSEDLDRLGIVRVDSQSDFQTMADSMALYGDTGEAAKEAGLYSEPSLVDLSVENPRAADRIKEVAAVLMRGLGLKDVFSLDFRVGPDGAVTLLEFEVCPGLPCFDFRTYVRQQWQRSLPSAMAATAQRHLKN</sequence>
<evidence type="ECO:0000256" key="3">
    <source>
        <dbReference type="PROSITE-ProRule" id="PRU00409"/>
    </source>
</evidence>
<gene>
    <name evidence="5" type="ORF">NGM99_05380</name>
</gene>
<dbReference type="InterPro" id="IPR011095">
    <property type="entry name" value="Dala_Dala_lig_C"/>
</dbReference>
<keyword evidence="2" id="KW-0436">Ligase</keyword>